<proteinExistence type="inferred from homology"/>
<name>A0A1T4M6H1_9FIRM</name>
<gene>
    <name evidence="12" type="primary">murA</name>
    <name evidence="14" type="ORF">SAMN02745885_00440</name>
</gene>
<sequence>MWGDSMANQAKLEIVGGRPLQGTITVSAAKNAALPLLAAALLTEEEVVFDNLPRIKDVEAMLEVIQQVGGTIRELEDGRWAISGRNLDASREVPNELVRKIRASNLLLGPLLARCGMAHLSMPGGCSIGSRQMDQHIKGFRALGCQDIAISGGYIKAHGPLPLQGTVIHLDVASVGATENIMMAATLAAGTTVIRNAAKEPEIVDLQNLLNKMGARIRGAGTDVIKIEGVKKLKGTSHSIIPDRIEAGTHLVAGVITNGQLTVKNIIPEHVEAVTAKLMEMGVKLEIGDDYITVFPHDWQLKAVDIRTQPYPGFPTDMQAQFMALLTLVPGISLITENIFEARFNQVPELNRLGANIKTENGTAFIKGVAKLTGAEVSATDLRAAAALALAGLAAEGKTIVENIQHLERGYEAFVEKYCQVGAQMRRITGS</sequence>
<evidence type="ECO:0000256" key="11">
    <source>
        <dbReference type="ARBA" id="ARBA00047527"/>
    </source>
</evidence>
<dbReference type="SUPFAM" id="SSF55205">
    <property type="entry name" value="EPT/RTPC-like"/>
    <property type="match status" value="1"/>
</dbReference>
<evidence type="ECO:0000313" key="14">
    <source>
        <dbReference type="EMBL" id="SJZ62324.1"/>
    </source>
</evidence>
<dbReference type="HAMAP" id="MF_00111">
    <property type="entry name" value="MurA"/>
    <property type="match status" value="1"/>
</dbReference>
<feature type="binding site" evidence="12">
    <location>
        <position position="339"/>
    </location>
    <ligand>
        <name>UDP-N-acetyl-alpha-D-glucosamine</name>
        <dbReference type="ChEBI" id="CHEBI:57705"/>
    </ligand>
</feature>
<dbReference type="InterPro" id="IPR036968">
    <property type="entry name" value="Enolpyruvate_Tfrase_sf"/>
</dbReference>
<dbReference type="CDD" id="cd01555">
    <property type="entry name" value="UdpNAET"/>
    <property type="match status" value="1"/>
</dbReference>
<dbReference type="UniPathway" id="UPA00219"/>
<dbReference type="GO" id="GO:0019277">
    <property type="term" value="P:UDP-N-acetylgalactosamine biosynthetic process"/>
    <property type="evidence" value="ECO:0007669"/>
    <property type="project" value="InterPro"/>
</dbReference>
<evidence type="ECO:0000256" key="4">
    <source>
        <dbReference type="ARBA" id="ARBA00022618"/>
    </source>
</evidence>
<dbReference type="GO" id="GO:0051301">
    <property type="term" value="P:cell division"/>
    <property type="evidence" value="ECO:0007669"/>
    <property type="project" value="UniProtKB-KW"/>
</dbReference>
<evidence type="ECO:0000256" key="2">
    <source>
        <dbReference type="ARBA" id="ARBA00004752"/>
    </source>
</evidence>
<dbReference type="Proteomes" id="UP000189933">
    <property type="component" value="Unassembled WGS sequence"/>
</dbReference>
<keyword evidence="6 12" id="KW-0133">Cell shape</keyword>
<dbReference type="GO" id="GO:0008360">
    <property type="term" value="P:regulation of cell shape"/>
    <property type="evidence" value="ECO:0007669"/>
    <property type="project" value="UniProtKB-KW"/>
</dbReference>
<feature type="binding site" evidence="12">
    <location>
        <position position="317"/>
    </location>
    <ligand>
        <name>UDP-N-acetyl-alpha-D-glucosamine</name>
        <dbReference type="ChEBI" id="CHEBI:57705"/>
    </ligand>
</feature>
<accession>A0A1T4M6H1</accession>
<organism evidence="14 15">
    <name type="scientific">Carboxydocella sporoproducens DSM 16521</name>
    <dbReference type="NCBI Taxonomy" id="1121270"/>
    <lineage>
        <taxon>Bacteria</taxon>
        <taxon>Bacillati</taxon>
        <taxon>Bacillota</taxon>
        <taxon>Clostridia</taxon>
        <taxon>Eubacteriales</taxon>
        <taxon>Clostridiales Family XVI. Incertae Sedis</taxon>
        <taxon>Carboxydocella</taxon>
    </lineage>
</organism>
<comment type="function">
    <text evidence="12">Cell wall formation. Adds enolpyruvyl to UDP-N-acetylglucosamine.</text>
</comment>
<dbReference type="NCBIfam" id="TIGR01072">
    <property type="entry name" value="murA"/>
    <property type="match status" value="1"/>
</dbReference>
<evidence type="ECO:0000313" key="15">
    <source>
        <dbReference type="Proteomes" id="UP000189933"/>
    </source>
</evidence>
<feature type="binding site" evidence="12">
    <location>
        <position position="102"/>
    </location>
    <ligand>
        <name>UDP-N-acetyl-alpha-D-glucosamine</name>
        <dbReference type="ChEBI" id="CHEBI:57705"/>
    </ligand>
</feature>
<comment type="subcellular location">
    <subcellularLocation>
        <location evidence="1 12">Cytoplasm</location>
    </subcellularLocation>
</comment>
<feature type="active site" description="Proton donor" evidence="12">
    <location>
        <position position="126"/>
    </location>
</feature>
<dbReference type="GO" id="GO:0008760">
    <property type="term" value="F:UDP-N-acetylglucosamine 1-carboxyvinyltransferase activity"/>
    <property type="evidence" value="ECO:0007669"/>
    <property type="project" value="UniProtKB-UniRule"/>
</dbReference>
<evidence type="ECO:0000259" key="13">
    <source>
        <dbReference type="Pfam" id="PF00275"/>
    </source>
</evidence>
<evidence type="ECO:0000256" key="10">
    <source>
        <dbReference type="ARBA" id="ARBA00038367"/>
    </source>
</evidence>
<evidence type="ECO:0000256" key="5">
    <source>
        <dbReference type="ARBA" id="ARBA00022679"/>
    </source>
</evidence>
<comment type="similarity">
    <text evidence="10 12">Belongs to the EPSP synthase family. MurA subfamily.</text>
</comment>
<keyword evidence="3 12" id="KW-0963">Cytoplasm</keyword>
<evidence type="ECO:0000256" key="6">
    <source>
        <dbReference type="ARBA" id="ARBA00022960"/>
    </source>
</evidence>
<protein>
    <recommendedName>
        <fullName evidence="12">UDP-N-acetylglucosamine 1-carboxyvinyltransferase</fullName>
        <ecNumber evidence="12">2.5.1.7</ecNumber>
    </recommendedName>
    <alternativeName>
        <fullName evidence="12">Enoylpyruvate transferase</fullName>
    </alternativeName>
    <alternativeName>
        <fullName evidence="12">UDP-N-acetylglucosamine enolpyruvyl transferase</fullName>
        <shortName evidence="12">EPT</shortName>
    </alternativeName>
</protein>
<evidence type="ECO:0000256" key="1">
    <source>
        <dbReference type="ARBA" id="ARBA00004496"/>
    </source>
</evidence>
<dbReference type="PANTHER" id="PTHR43783">
    <property type="entry name" value="UDP-N-ACETYLGLUCOSAMINE 1-CARBOXYVINYLTRANSFERASE"/>
    <property type="match status" value="1"/>
</dbReference>
<dbReference type="GO" id="GO:0009252">
    <property type="term" value="P:peptidoglycan biosynthetic process"/>
    <property type="evidence" value="ECO:0007669"/>
    <property type="project" value="UniProtKB-UniRule"/>
</dbReference>
<dbReference type="InterPro" id="IPR050068">
    <property type="entry name" value="MurA_subfamily"/>
</dbReference>
<keyword evidence="5 12" id="KW-0808">Transferase</keyword>
<keyword evidence="12" id="KW-0670">Pyruvate</keyword>
<dbReference type="GO" id="GO:0005737">
    <property type="term" value="C:cytoplasm"/>
    <property type="evidence" value="ECO:0007669"/>
    <property type="project" value="UniProtKB-SubCell"/>
</dbReference>
<dbReference type="PANTHER" id="PTHR43783:SF1">
    <property type="entry name" value="UDP-N-ACETYLGLUCOSAMINE 1-CARBOXYVINYLTRANSFERASE"/>
    <property type="match status" value="1"/>
</dbReference>
<keyword evidence="8 12" id="KW-0131">Cell cycle</keyword>
<dbReference type="InterPro" id="IPR001986">
    <property type="entry name" value="Enolpyruvate_Tfrase_dom"/>
</dbReference>
<evidence type="ECO:0000256" key="7">
    <source>
        <dbReference type="ARBA" id="ARBA00022984"/>
    </source>
</evidence>
<evidence type="ECO:0000256" key="9">
    <source>
        <dbReference type="ARBA" id="ARBA00023316"/>
    </source>
</evidence>
<keyword evidence="9 12" id="KW-0961">Cell wall biogenesis/degradation</keyword>
<dbReference type="Gene3D" id="3.65.10.10">
    <property type="entry name" value="Enolpyruvate transferase domain"/>
    <property type="match status" value="2"/>
</dbReference>
<reference evidence="15" key="1">
    <citation type="submission" date="2017-02" db="EMBL/GenBank/DDBJ databases">
        <authorList>
            <person name="Varghese N."/>
            <person name="Submissions S."/>
        </authorList>
    </citation>
    <scope>NUCLEOTIDE SEQUENCE [LARGE SCALE GENOMIC DNA]</scope>
    <source>
        <strain evidence="15">DSM 16521</strain>
    </source>
</reference>
<feature type="domain" description="Enolpyruvate transferase" evidence="13">
    <location>
        <begin position="16"/>
        <end position="417"/>
    </location>
</feature>
<keyword evidence="7 12" id="KW-0573">Peptidoglycan synthesis</keyword>
<dbReference type="GO" id="GO:0071555">
    <property type="term" value="P:cell wall organization"/>
    <property type="evidence" value="ECO:0007669"/>
    <property type="project" value="UniProtKB-KW"/>
</dbReference>
<dbReference type="InterPro" id="IPR013792">
    <property type="entry name" value="RNA3'P_cycl/enolpyr_Trfase_a/b"/>
</dbReference>
<dbReference type="EC" id="2.5.1.7" evidence="12"/>
<dbReference type="EMBL" id="FUXM01000003">
    <property type="protein sequence ID" value="SJZ62324.1"/>
    <property type="molecule type" value="Genomic_DNA"/>
</dbReference>
<feature type="modified residue" description="2-(S-cysteinyl)pyruvic acid O-phosphothioketal" evidence="12">
    <location>
        <position position="126"/>
    </location>
</feature>
<evidence type="ECO:0000256" key="3">
    <source>
        <dbReference type="ARBA" id="ARBA00022490"/>
    </source>
</evidence>
<evidence type="ECO:0000256" key="8">
    <source>
        <dbReference type="ARBA" id="ARBA00023306"/>
    </source>
</evidence>
<comment type="catalytic activity">
    <reaction evidence="11 12">
        <text>phosphoenolpyruvate + UDP-N-acetyl-alpha-D-glucosamine = UDP-N-acetyl-3-O-(1-carboxyvinyl)-alpha-D-glucosamine + phosphate</text>
        <dbReference type="Rhea" id="RHEA:18681"/>
        <dbReference type="ChEBI" id="CHEBI:43474"/>
        <dbReference type="ChEBI" id="CHEBI:57705"/>
        <dbReference type="ChEBI" id="CHEBI:58702"/>
        <dbReference type="ChEBI" id="CHEBI:68483"/>
        <dbReference type="EC" id="2.5.1.7"/>
    </reaction>
</comment>
<comment type="pathway">
    <text evidence="2 12">Cell wall biogenesis; peptidoglycan biosynthesis.</text>
</comment>
<keyword evidence="15" id="KW-1185">Reference proteome</keyword>
<dbReference type="Pfam" id="PF00275">
    <property type="entry name" value="EPSP_synthase"/>
    <property type="match status" value="1"/>
</dbReference>
<keyword evidence="4 12" id="KW-0132">Cell division</keyword>
<evidence type="ECO:0000256" key="12">
    <source>
        <dbReference type="HAMAP-Rule" id="MF_00111"/>
    </source>
</evidence>
<dbReference type="NCBIfam" id="NF006873">
    <property type="entry name" value="PRK09369.1"/>
    <property type="match status" value="1"/>
</dbReference>
<dbReference type="InterPro" id="IPR005750">
    <property type="entry name" value="UDP_GlcNAc_COvinyl_MurA"/>
</dbReference>
<feature type="binding site" evidence="12">
    <location>
        <begin position="30"/>
        <end position="31"/>
    </location>
    <ligand>
        <name>phosphoenolpyruvate</name>
        <dbReference type="ChEBI" id="CHEBI:58702"/>
    </ligand>
</feature>
<dbReference type="AlphaFoldDB" id="A0A1T4M6H1"/>
<comment type="caution">
    <text evidence="12">Lacks conserved residue(s) required for the propagation of feature annotation.</text>
</comment>